<proteinExistence type="predicted"/>
<gene>
    <name evidence="2" type="ORF">HYH03_017252</name>
</gene>
<dbReference type="Proteomes" id="UP000612055">
    <property type="component" value="Unassembled WGS sequence"/>
</dbReference>
<name>A0A835XHK9_9CHLO</name>
<feature type="region of interest" description="Disordered" evidence="1">
    <location>
        <begin position="1"/>
        <end position="21"/>
    </location>
</feature>
<feature type="region of interest" description="Disordered" evidence="1">
    <location>
        <begin position="53"/>
        <end position="94"/>
    </location>
</feature>
<keyword evidence="3" id="KW-1185">Reference proteome</keyword>
<feature type="region of interest" description="Disordered" evidence="1">
    <location>
        <begin position="217"/>
        <end position="246"/>
    </location>
</feature>
<evidence type="ECO:0000313" key="3">
    <source>
        <dbReference type="Proteomes" id="UP000612055"/>
    </source>
</evidence>
<reference evidence="2" key="1">
    <citation type="journal article" date="2020" name="bioRxiv">
        <title>Comparative genomics of Chlamydomonas.</title>
        <authorList>
            <person name="Craig R.J."/>
            <person name="Hasan A.R."/>
            <person name="Ness R.W."/>
            <person name="Keightley P.D."/>
        </authorList>
    </citation>
    <scope>NUCLEOTIDE SEQUENCE</scope>
    <source>
        <strain evidence="2">CCAP 11/70</strain>
    </source>
</reference>
<feature type="compositionally biased region" description="Low complexity" evidence="1">
    <location>
        <begin position="217"/>
        <end position="231"/>
    </location>
</feature>
<evidence type="ECO:0000256" key="1">
    <source>
        <dbReference type="SAM" id="MobiDB-lite"/>
    </source>
</evidence>
<protein>
    <submittedName>
        <fullName evidence="2">Uncharacterized protein</fullName>
    </submittedName>
</protein>
<sequence length="246" mass="25860">MPPRQAAAARKTALEQANEQRRQAAIKKLRAAAAPWLRRWTADPRSACRCHPWPLPGAAGTAGPSGSASPSPAAVVPLTDREGRRLRPGDARPARTEVAREALALWGARDFERQALLHTAQYAAAAMAALDDLADADLELKEMCRESASNSVETCQELLAASDLGAASNSCAGAFEMGMRVVGAPARSLGRGGDLDALSPQDLEALYALHEPAQWRQGAQAQAGQAQAGQAQGQGGAGGLRPWLWT</sequence>
<dbReference type="EMBL" id="JAEHOE010000162">
    <property type="protein sequence ID" value="KAG2483931.1"/>
    <property type="molecule type" value="Genomic_DNA"/>
</dbReference>
<comment type="caution">
    <text evidence="2">The sequence shown here is derived from an EMBL/GenBank/DDBJ whole genome shotgun (WGS) entry which is preliminary data.</text>
</comment>
<dbReference type="AlphaFoldDB" id="A0A835XHK9"/>
<organism evidence="2 3">
    <name type="scientific">Edaphochlamys debaryana</name>
    <dbReference type="NCBI Taxonomy" id="47281"/>
    <lineage>
        <taxon>Eukaryota</taxon>
        <taxon>Viridiplantae</taxon>
        <taxon>Chlorophyta</taxon>
        <taxon>core chlorophytes</taxon>
        <taxon>Chlorophyceae</taxon>
        <taxon>CS clade</taxon>
        <taxon>Chlamydomonadales</taxon>
        <taxon>Chlamydomonadales incertae sedis</taxon>
        <taxon>Edaphochlamys</taxon>
    </lineage>
</organism>
<evidence type="ECO:0000313" key="2">
    <source>
        <dbReference type="EMBL" id="KAG2483931.1"/>
    </source>
</evidence>
<feature type="compositionally biased region" description="Low complexity" evidence="1">
    <location>
        <begin position="56"/>
        <end position="78"/>
    </location>
</feature>
<accession>A0A835XHK9</accession>
<feature type="compositionally biased region" description="Basic and acidic residues" evidence="1">
    <location>
        <begin position="79"/>
        <end position="94"/>
    </location>
</feature>